<reference evidence="2" key="1">
    <citation type="submission" date="2005-09" db="EMBL/GenBank/DDBJ databases">
        <authorList>
            <person name="Mural R.J."/>
            <person name="Li P.W."/>
            <person name="Adams M.D."/>
            <person name="Amanatides P.G."/>
            <person name="Baden-Tillson H."/>
            <person name="Barnstead M."/>
            <person name="Chin S.H."/>
            <person name="Dew I."/>
            <person name="Evans C.A."/>
            <person name="Ferriera S."/>
            <person name="Flanigan M."/>
            <person name="Fosler C."/>
            <person name="Glodek A."/>
            <person name="Gu Z."/>
            <person name="Holt R.A."/>
            <person name="Jennings D."/>
            <person name="Kraft C.L."/>
            <person name="Lu F."/>
            <person name="Nguyen T."/>
            <person name="Nusskern D.R."/>
            <person name="Pfannkoch C.M."/>
            <person name="Sitter C."/>
            <person name="Sutton G.G."/>
            <person name="Venter J.C."/>
            <person name="Wang Z."/>
            <person name="Woodage T."/>
            <person name="Zheng X.H."/>
            <person name="Zhong F."/>
        </authorList>
    </citation>
    <scope>NUCLEOTIDE SEQUENCE [LARGE SCALE GENOMIC DNA]</scope>
    <source>
        <strain>BN</strain>
        <strain evidence="2">Sprague-Dawley</strain>
    </source>
</reference>
<organism evidence="1 2">
    <name type="scientific">Rattus norvegicus</name>
    <name type="common">Rat</name>
    <dbReference type="NCBI Taxonomy" id="10116"/>
    <lineage>
        <taxon>Eukaryota</taxon>
        <taxon>Metazoa</taxon>
        <taxon>Chordata</taxon>
        <taxon>Craniata</taxon>
        <taxon>Vertebrata</taxon>
        <taxon>Euteleostomi</taxon>
        <taxon>Mammalia</taxon>
        <taxon>Eutheria</taxon>
        <taxon>Euarchontoglires</taxon>
        <taxon>Glires</taxon>
        <taxon>Rodentia</taxon>
        <taxon>Myomorpha</taxon>
        <taxon>Muroidea</taxon>
        <taxon>Muridae</taxon>
        <taxon>Murinae</taxon>
        <taxon>Rattus</taxon>
    </lineage>
</organism>
<protein>
    <submittedName>
        <fullName evidence="1">RCG57955</fullName>
    </submittedName>
</protein>
<proteinExistence type="predicted"/>
<name>A6J556_RAT</name>
<evidence type="ECO:0000313" key="1">
    <source>
        <dbReference type="EMBL" id="EDL95729.1"/>
    </source>
</evidence>
<gene>
    <name evidence="1" type="ORF">rCG_57955</name>
</gene>
<sequence length="37" mass="4365">MKDSTQVILGCNKQQLKLTITHTITWLTIKMSWLPHR</sequence>
<evidence type="ECO:0000313" key="2">
    <source>
        <dbReference type="Proteomes" id="UP000234681"/>
    </source>
</evidence>
<dbReference type="EMBL" id="CH473975">
    <property type="protein sequence ID" value="EDL95729.1"/>
    <property type="molecule type" value="Genomic_DNA"/>
</dbReference>
<dbReference type="AlphaFoldDB" id="A6J556"/>
<dbReference type="Proteomes" id="UP000234681">
    <property type="component" value="Chromosome 8"/>
</dbReference>
<accession>A6J556</accession>